<dbReference type="PROSITE" id="PS50928">
    <property type="entry name" value="ABC_TM1"/>
    <property type="match status" value="1"/>
</dbReference>
<evidence type="ECO:0000256" key="5">
    <source>
        <dbReference type="ARBA" id="ARBA00022989"/>
    </source>
</evidence>
<keyword evidence="6 7" id="KW-0472">Membrane</keyword>
<name>A0ABS3WKU5_9BACL</name>
<gene>
    <name evidence="9" type="ORF">I8J29_32620</name>
</gene>
<dbReference type="CDD" id="cd06261">
    <property type="entry name" value="TM_PBP2"/>
    <property type="match status" value="1"/>
</dbReference>
<feature type="transmembrane region" description="Helical" evidence="7">
    <location>
        <begin position="103"/>
        <end position="127"/>
    </location>
</feature>
<feature type="transmembrane region" description="Helical" evidence="7">
    <location>
        <begin position="229"/>
        <end position="251"/>
    </location>
</feature>
<feature type="transmembrane region" description="Helical" evidence="7">
    <location>
        <begin position="187"/>
        <end position="209"/>
    </location>
</feature>
<comment type="caution">
    <text evidence="9">The sequence shown here is derived from an EMBL/GenBank/DDBJ whole genome shotgun (WGS) entry which is preliminary data.</text>
</comment>
<feature type="transmembrane region" description="Helical" evidence="7">
    <location>
        <begin position="38"/>
        <end position="56"/>
    </location>
</feature>
<evidence type="ECO:0000256" key="1">
    <source>
        <dbReference type="ARBA" id="ARBA00004651"/>
    </source>
</evidence>
<dbReference type="Proteomes" id="UP000670947">
    <property type="component" value="Unassembled WGS sequence"/>
</dbReference>
<dbReference type="PANTHER" id="PTHR30151:SF20">
    <property type="entry name" value="ABC TRANSPORTER PERMEASE PROTEIN HI_0355-RELATED"/>
    <property type="match status" value="1"/>
</dbReference>
<feature type="transmembrane region" description="Helical" evidence="7">
    <location>
        <begin position="68"/>
        <end position="91"/>
    </location>
</feature>
<feature type="domain" description="ABC transmembrane type-1" evidence="8">
    <location>
        <begin position="68"/>
        <end position="255"/>
    </location>
</feature>
<accession>A0ABS3WKU5</accession>
<evidence type="ECO:0000256" key="3">
    <source>
        <dbReference type="ARBA" id="ARBA00022475"/>
    </source>
</evidence>
<keyword evidence="10" id="KW-1185">Reference proteome</keyword>
<dbReference type="PANTHER" id="PTHR30151">
    <property type="entry name" value="ALKANE SULFONATE ABC TRANSPORTER-RELATED, MEMBRANE SUBUNIT"/>
    <property type="match status" value="1"/>
</dbReference>
<feature type="transmembrane region" description="Helical" evidence="7">
    <location>
        <begin position="134"/>
        <end position="152"/>
    </location>
</feature>
<protein>
    <submittedName>
        <fullName evidence="9">ABC transporter permease</fullName>
    </submittedName>
</protein>
<keyword evidence="4 7" id="KW-0812">Transmembrane</keyword>
<evidence type="ECO:0000256" key="7">
    <source>
        <dbReference type="RuleBase" id="RU363032"/>
    </source>
</evidence>
<dbReference type="RefSeq" id="WP_208851435.1">
    <property type="nucleotide sequence ID" value="NZ_JAGGDJ010000084.1"/>
</dbReference>
<feature type="transmembrane region" description="Helical" evidence="7">
    <location>
        <begin position="12"/>
        <end position="32"/>
    </location>
</feature>
<comment type="similarity">
    <text evidence="7">Belongs to the binding-protein-dependent transport system permease family.</text>
</comment>
<evidence type="ECO:0000313" key="10">
    <source>
        <dbReference type="Proteomes" id="UP000670947"/>
    </source>
</evidence>
<evidence type="ECO:0000256" key="2">
    <source>
        <dbReference type="ARBA" id="ARBA00022448"/>
    </source>
</evidence>
<keyword evidence="3" id="KW-1003">Cell membrane</keyword>
<keyword evidence="2 7" id="KW-0813">Transport</keyword>
<sequence length="264" mass="28614">MNRRRPFRDPLSALLGQYGLFALLLLALLAGWECAVRLGWVPFFILPAPTAIAGALGRDAGPLLGRHLAATASEAALGFLLSVAGGALLAALMRRYRWLNKALYPFIVFSQTIPLIALSPVFILWFGYAIWSKVVVVFLTAFFPIVVGTYDGLGRGDAGYRELLLTMGAGRWAIFRKVQAPLALPSFFSALKLSVVYSVVGATIGEWLGGTEGLGYFSRRMSGGLQTDAMFAAVFLLSALGVAFFLAVALLETILLRKRKKDYS</sequence>
<proteinExistence type="inferred from homology"/>
<evidence type="ECO:0000313" key="9">
    <source>
        <dbReference type="EMBL" id="MBO7748917.1"/>
    </source>
</evidence>
<dbReference type="Pfam" id="PF00528">
    <property type="entry name" value="BPD_transp_1"/>
    <property type="match status" value="1"/>
</dbReference>
<dbReference type="SUPFAM" id="SSF161098">
    <property type="entry name" value="MetI-like"/>
    <property type="match status" value="1"/>
</dbReference>
<dbReference type="Gene3D" id="1.10.3720.10">
    <property type="entry name" value="MetI-like"/>
    <property type="match status" value="1"/>
</dbReference>
<dbReference type="InterPro" id="IPR035906">
    <property type="entry name" value="MetI-like_sf"/>
</dbReference>
<evidence type="ECO:0000256" key="4">
    <source>
        <dbReference type="ARBA" id="ARBA00022692"/>
    </source>
</evidence>
<reference evidence="9 10" key="1">
    <citation type="submission" date="2021-03" db="EMBL/GenBank/DDBJ databases">
        <title>Paenibacillus artemisicola MWE-103 whole genome sequence.</title>
        <authorList>
            <person name="Ham Y.J."/>
        </authorList>
    </citation>
    <scope>NUCLEOTIDE SEQUENCE [LARGE SCALE GENOMIC DNA]</scope>
    <source>
        <strain evidence="9 10">MWE-103</strain>
    </source>
</reference>
<dbReference type="InterPro" id="IPR000515">
    <property type="entry name" value="MetI-like"/>
</dbReference>
<dbReference type="EMBL" id="JAGGDJ010000084">
    <property type="protein sequence ID" value="MBO7748917.1"/>
    <property type="molecule type" value="Genomic_DNA"/>
</dbReference>
<evidence type="ECO:0000259" key="8">
    <source>
        <dbReference type="PROSITE" id="PS50928"/>
    </source>
</evidence>
<organism evidence="9 10">
    <name type="scientific">Paenibacillus artemisiicola</name>
    <dbReference type="NCBI Taxonomy" id="1172618"/>
    <lineage>
        <taxon>Bacteria</taxon>
        <taxon>Bacillati</taxon>
        <taxon>Bacillota</taxon>
        <taxon>Bacilli</taxon>
        <taxon>Bacillales</taxon>
        <taxon>Paenibacillaceae</taxon>
        <taxon>Paenibacillus</taxon>
    </lineage>
</organism>
<comment type="subcellular location">
    <subcellularLocation>
        <location evidence="1 7">Cell membrane</location>
        <topology evidence="1 7">Multi-pass membrane protein</topology>
    </subcellularLocation>
</comment>
<evidence type="ECO:0000256" key="6">
    <source>
        <dbReference type="ARBA" id="ARBA00023136"/>
    </source>
</evidence>
<keyword evidence="5 7" id="KW-1133">Transmembrane helix</keyword>